<feature type="transmembrane region" description="Helical" evidence="1">
    <location>
        <begin position="106"/>
        <end position="131"/>
    </location>
</feature>
<evidence type="ECO:0000256" key="1">
    <source>
        <dbReference type="SAM" id="Phobius"/>
    </source>
</evidence>
<gene>
    <name evidence="3" type="ORF">JDV75_01050</name>
</gene>
<dbReference type="RefSeq" id="WP_198737402.1">
    <property type="nucleotide sequence ID" value="NZ_JAEIOS010000009.1"/>
</dbReference>
<evidence type="ECO:0000256" key="2">
    <source>
        <dbReference type="SAM" id="SignalP"/>
    </source>
</evidence>
<keyword evidence="1" id="KW-0472">Membrane</keyword>
<evidence type="ECO:0000313" key="3">
    <source>
        <dbReference type="EMBL" id="MBI8988355.1"/>
    </source>
</evidence>
<dbReference type="EMBL" id="JAEIOS010000009">
    <property type="protein sequence ID" value="MBI8988355.1"/>
    <property type="molecule type" value="Genomic_DNA"/>
</dbReference>
<feature type="chain" id="PRO_5037037514" description="Secreted protein" evidence="2">
    <location>
        <begin position="34"/>
        <end position="164"/>
    </location>
</feature>
<reference evidence="3" key="1">
    <citation type="submission" date="2020-12" db="EMBL/GenBank/DDBJ databases">
        <title>Genome public.</title>
        <authorList>
            <person name="Sun Q."/>
        </authorList>
    </citation>
    <scope>NUCLEOTIDE SEQUENCE</scope>
    <source>
        <strain evidence="3">CCM 8863</strain>
    </source>
</reference>
<feature type="signal peptide" evidence="2">
    <location>
        <begin position="1"/>
        <end position="33"/>
    </location>
</feature>
<organism evidence="3 4">
    <name type="scientific">Corynebacterium meridianum</name>
    <dbReference type="NCBI Taxonomy" id="2765363"/>
    <lineage>
        <taxon>Bacteria</taxon>
        <taxon>Bacillati</taxon>
        <taxon>Actinomycetota</taxon>
        <taxon>Actinomycetes</taxon>
        <taxon>Mycobacteriales</taxon>
        <taxon>Corynebacteriaceae</taxon>
        <taxon>Corynebacterium</taxon>
    </lineage>
</organism>
<dbReference type="Proteomes" id="UP000645966">
    <property type="component" value="Unassembled WGS sequence"/>
</dbReference>
<keyword evidence="2" id="KW-0732">Signal</keyword>
<sequence length="164" mass="16655">MHISFRRSVTRSGIAAATALSMSAVLLAPVSVAEETGAVPVVVAVGATGENRDAAVVENGERPAAPLARVVPPEDYTPPKPAGSAAQLSSGFNVLNSTESLSGKSISLSTSLGTTGIIGFGWLFVLALIIARQANVLPTPLVDFSPSADALQGLSSRILPPPAR</sequence>
<comment type="caution">
    <text evidence="3">The sequence shown here is derived from an EMBL/GenBank/DDBJ whole genome shotgun (WGS) entry which is preliminary data.</text>
</comment>
<evidence type="ECO:0008006" key="5">
    <source>
        <dbReference type="Google" id="ProtNLM"/>
    </source>
</evidence>
<accession>A0A934M7T2</accession>
<evidence type="ECO:0000313" key="4">
    <source>
        <dbReference type="Proteomes" id="UP000645966"/>
    </source>
</evidence>
<keyword evidence="4" id="KW-1185">Reference proteome</keyword>
<protein>
    <recommendedName>
        <fullName evidence="5">Secreted protein</fullName>
    </recommendedName>
</protein>
<keyword evidence="1" id="KW-1133">Transmembrane helix</keyword>
<keyword evidence="1" id="KW-0812">Transmembrane</keyword>
<proteinExistence type="predicted"/>
<dbReference type="AlphaFoldDB" id="A0A934M7T2"/>
<name>A0A934M7T2_9CORY</name>